<dbReference type="KEGG" id="yli:2907108"/>
<feature type="transmembrane region" description="Helical" evidence="8">
    <location>
        <begin position="93"/>
        <end position="113"/>
    </location>
</feature>
<organism evidence="9 11">
    <name type="scientific">Yarrowia lipolytica</name>
    <name type="common">Candida lipolytica</name>
    <dbReference type="NCBI Taxonomy" id="4952"/>
    <lineage>
        <taxon>Eukaryota</taxon>
        <taxon>Fungi</taxon>
        <taxon>Dikarya</taxon>
        <taxon>Ascomycota</taxon>
        <taxon>Saccharomycotina</taxon>
        <taxon>Dipodascomycetes</taxon>
        <taxon>Dipodascales</taxon>
        <taxon>Dipodascales incertae sedis</taxon>
        <taxon>Yarrowia</taxon>
    </lineage>
</organism>
<dbReference type="PANTHER" id="PTHR35779:SF1">
    <property type="entry name" value="PH-RESPONSE REGULATOR PROTEIN PALH_RIM21"/>
    <property type="match status" value="1"/>
</dbReference>
<dbReference type="GeneID" id="2907108"/>
<evidence type="ECO:0000256" key="6">
    <source>
        <dbReference type="ARBA" id="ARBA00040155"/>
    </source>
</evidence>
<evidence type="ECO:0000256" key="1">
    <source>
        <dbReference type="ARBA" id="ARBA00004141"/>
    </source>
</evidence>
<gene>
    <name evidence="10" type="ORF">B0I71DRAFT_134461</name>
    <name evidence="9" type="ORF">YALI1_B29753g</name>
</gene>
<dbReference type="AlphaFoldDB" id="A0A1D8N8Y0"/>
<dbReference type="Proteomes" id="UP000182444">
    <property type="component" value="Chromosome 1B"/>
</dbReference>
<feature type="transmembrane region" description="Helical" evidence="8">
    <location>
        <begin position="358"/>
        <end position="375"/>
    </location>
</feature>
<dbReference type="InterPro" id="IPR014844">
    <property type="entry name" value="PalH"/>
</dbReference>
<accession>A0A1D8N8Y0</accession>
<dbReference type="RefSeq" id="XP_501238.1">
    <property type="nucleotide sequence ID" value="XM_501238.1"/>
</dbReference>
<dbReference type="Pfam" id="PF08733">
    <property type="entry name" value="PalH"/>
    <property type="match status" value="1"/>
</dbReference>
<dbReference type="PANTHER" id="PTHR35779">
    <property type="entry name" value="PH-RESPONSE REGULATOR PROTEIN PALH/RIM21"/>
    <property type="match status" value="1"/>
</dbReference>
<feature type="compositionally biased region" description="Polar residues" evidence="7">
    <location>
        <begin position="127"/>
        <end position="136"/>
    </location>
</feature>
<evidence type="ECO:0000256" key="3">
    <source>
        <dbReference type="ARBA" id="ARBA00022989"/>
    </source>
</evidence>
<evidence type="ECO:0000256" key="4">
    <source>
        <dbReference type="ARBA" id="ARBA00023136"/>
    </source>
</evidence>
<keyword evidence="3 8" id="KW-1133">Transmembrane helix</keyword>
<feature type="region of interest" description="Disordered" evidence="7">
    <location>
        <begin position="462"/>
        <end position="490"/>
    </location>
</feature>
<proteinExistence type="inferred from homology"/>
<evidence type="ECO:0000313" key="12">
    <source>
        <dbReference type="Proteomes" id="UP000256601"/>
    </source>
</evidence>
<dbReference type="VEuPathDB" id="FungiDB:YALI1_B29753g"/>
<dbReference type="EMBL" id="CP017554">
    <property type="protein sequence ID" value="AOW02092.1"/>
    <property type="molecule type" value="Genomic_DNA"/>
</dbReference>
<comment type="similarity">
    <text evidence="5">Belongs to the palH/RIM21 family.</text>
</comment>
<keyword evidence="4 8" id="KW-0472">Membrane</keyword>
<dbReference type="eggNOG" id="ENOG502QWMT">
    <property type="taxonomic scope" value="Eukaryota"/>
</dbReference>
<reference evidence="9 11" key="1">
    <citation type="journal article" date="2016" name="PLoS ONE">
        <title>Sequence Assembly of Yarrowia lipolytica Strain W29/CLIB89 Shows Transposable Element Diversity.</title>
        <authorList>
            <person name="Magnan C."/>
            <person name="Yu J."/>
            <person name="Chang I."/>
            <person name="Jahn E."/>
            <person name="Kanomata Y."/>
            <person name="Wu J."/>
            <person name="Zeller M."/>
            <person name="Oakes M."/>
            <person name="Baldi P."/>
            <person name="Sandmeyer S."/>
        </authorList>
    </citation>
    <scope>NUCLEOTIDE SEQUENCE [LARGE SCALE GENOMIC DNA]</scope>
    <source>
        <strain evidence="9">CLIB89</strain>
        <strain evidence="11">CLIB89(W29)</strain>
    </source>
</reference>
<dbReference type="GO" id="GO:0005886">
    <property type="term" value="C:plasma membrane"/>
    <property type="evidence" value="ECO:0007669"/>
    <property type="project" value="TreeGrafter"/>
</dbReference>
<evidence type="ECO:0000256" key="2">
    <source>
        <dbReference type="ARBA" id="ARBA00022692"/>
    </source>
</evidence>
<dbReference type="EMBL" id="KZ859038">
    <property type="protein sequence ID" value="RDW24356.1"/>
    <property type="molecule type" value="Genomic_DNA"/>
</dbReference>
<feature type="transmembrane region" description="Helical" evidence="8">
    <location>
        <begin position="326"/>
        <end position="352"/>
    </location>
</feature>
<feature type="transmembrane region" description="Helical" evidence="8">
    <location>
        <begin position="295"/>
        <end position="314"/>
    </location>
</feature>
<evidence type="ECO:0000256" key="5">
    <source>
        <dbReference type="ARBA" id="ARBA00038109"/>
    </source>
</evidence>
<evidence type="ECO:0000256" key="7">
    <source>
        <dbReference type="SAM" id="MobiDB-lite"/>
    </source>
</evidence>
<keyword evidence="2 8" id="KW-0812">Transmembrane</keyword>
<evidence type="ECO:0000313" key="11">
    <source>
        <dbReference type="Proteomes" id="UP000182444"/>
    </source>
</evidence>
<feature type="compositionally biased region" description="Low complexity" evidence="7">
    <location>
        <begin position="138"/>
        <end position="147"/>
    </location>
</feature>
<comment type="subcellular location">
    <subcellularLocation>
        <location evidence="1">Membrane</location>
        <topology evidence="1">Multi-pass membrane protein</topology>
    </subcellularLocation>
</comment>
<reference evidence="10 12" key="2">
    <citation type="submission" date="2018-07" db="EMBL/GenBank/DDBJ databases">
        <title>Draft Genome Assemblies for Five Robust Yarrowia lipolytica Strains Exhibiting High Lipid Production and Pentose Sugar Utilization and Sugar Alcohol Secretion from Undetoxified Lignocellulosic Biomass Hydrolysates.</title>
        <authorList>
            <consortium name="DOE Joint Genome Institute"/>
            <person name="Walker C."/>
            <person name="Ryu S."/>
            <person name="Na H."/>
            <person name="Zane M."/>
            <person name="LaButti K."/>
            <person name="Lipzen A."/>
            <person name="Haridas S."/>
            <person name="Barry K."/>
            <person name="Grigoriev I.V."/>
            <person name="Quarterman J."/>
            <person name="Slininger P."/>
            <person name="Dien B."/>
            <person name="Trinh C.T."/>
        </authorList>
    </citation>
    <scope>NUCLEOTIDE SEQUENCE [LARGE SCALE GENOMIC DNA]</scope>
    <source>
        <strain evidence="10 12">YB392</strain>
    </source>
</reference>
<feature type="region of interest" description="Disordered" evidence="7">
    <location>
        <begin position="122"/>
        <end position="149"/>
    </location>
</feature>
<feature type="transmembrane region" description="Helical" evidence="8">
    <location>
        <begin position="178"/>
        <end position="202"/>
    </location>
</feature>
<dbReference type="OrthoDB" id="5393256at2759"/>
<sequence>MKRLSVWRDPVYPTDHPGCVPIIITEGAVDLGTTTITLQGMIATFTPACYHGHPVAAVDSSAMHFPLFDQIQEGWKQWTDTHQGKFGNSTMPLTYSMLISMVVAWIVVLILILGENSHGFRAPVESNGGSETTEPYKSSLQSDGSSSADFEEEKKESRMKLLWMISFVMPHKRPRRPLLLRLGVLAGTIYLTIILAHSTQLINEQYNKGYLDRSELVERLSSYVYLAVLELVFYFIMLLAQVQVVMRVFSRRMEQRMIFWLGGTMSVVCQVLNGITSIDMALQYQFSGSLPAFQYLFQVAIQIMYACSMVYYLITNSRSTMCMEMVPMTLIAILASSSPVVLFVVDIANAWLVEWSDSLTWISTLLAIVCAWEWIDRVERLERHHEKEGFLGRQLQEDDDYLGFEGGKSIMNPSEFREFTDVSLDADTPTPNAAKRFVQPLLVLSDRIIEAGLLFSRASSTSYDSVDQPDPQELQHNTHAAHARGHSSVRSQLAKKLDYYYSKKTRPPPELLDTQHMPVHRH</sequence>
<evidence type="ECO:0000313" key="10">
    <source>
        <dbReference type="EMBL" id="RDW24356.1"/>
    </source>
</evidence>
<dbReference type="Proteomes" id="UP000256601">
    <property type="component" value="Unassembled WGS sequence"/>
</dbReference>
<dbReference type="VEuPathDB" id="FungiDB:YALI0_B22814g"/>
<feature type="transmembrane region" description="Helical" evidence="8">
    <location>
        <begin position="257"/>
        <end position="275"/>
    </location>
</feature>
<name>A0A1D8N8Y0_YARLL</name>
<evidence type="ECO:0000256" key="8">
    <source>
        <dbReference type="SAM" id="Phobius"/>
    </source>
</evidence>
<evidence type="ECO:0000313" key="9">
    <source>
        <dbReference type="EMBL" id="AOW02092.1"/>
    </source>
</evidence>
<protein>
    <recommendedName>
        <fullName evidence="6">pH-response regulator protein palH/RIM21</fullName>
    </recommendedName>
</protein>
<feature type="transmembrane region" description="Helical" evidence="8">
    <location>
        <begin position="222"/>
        <end position="245"/>
    </location>
</feature>
<dbReference type="GO" id="GO:0071467">
    <property type="term" value="P:cellular response to pH"/>
    <property type="evidence" value="ECO:0007669"/>
    <property type="project" value="TreeGrafter"/>
</dbReference>